<sequence>MTTPLVTLTDDEREAATVFLSGRNFLANEFMVRVFGGYQITGSVAAELLDGIVAAVNRIREGDPIGTVRQHVTYEMTGVIAIRVQTDDGNRWRVIDDGGVSLVAELPGAPGDWQLLELTR</sequence>
<comment type="caution">
    <text evidence="1">The sequence shown here is derived from an EMBL/GenBank/DDBJ whole genome shotgun (WGS) entry which is preliminary data.</text>
</comment>
<evidence type="ECO:0000313" key="2">
    <source>
        <dbReference type="Proteomes" id="UP000192801"/>
    </source>
</evidence>
<dbReference type="EMBL" id="MVHS01000110">
    <property type="protein sequence ID" value="ORA60785.1"/>
    <property type="molecule type" value="Genomic_DNA"/>
</dbReference>
<dbReference type="RefSeq" id="WP_083033981.1">
    <property type="nucleotide sequence ID" value="NZ_AP022618.1"/>
</dbReference>
<dbReference type="AlphaFoldDB" id="A0A1X0CL34"/>
<organism evidence="1 2">
    <name type="scientific">Mycolicibacterium insubricum</name>
    <dbReference type="NCBI Taxonomy" id="444597"/>
    <lineage>
        <taxon>Bacteria</taxon>
        <taxon>Bacillati</taxon>
        <taxon>Actinomycetota</taxon>
        <taxon>Actinomycetes</taxon>
        <taxon>Mycobacteriales</taxon>
        <taxon>Mycobacteriaceae</taxon>
        <taxon>Mycolicibacterium</taxon>
    </lineage>
</organism>
<gene>
    <name evidence="1" type="ORF">BST26_21425</name>
</gene>
<proteinExistence type="predicted"/>
<name>A0A1X0CL34_9MYCO</name>
<protein>
    <submittedName>
        <fullName evidence="1">Uncharacterized protein</fullName>
    </submittedName>
</protein>
<keyword evidence="2" id="KW-1185">Reference proteome</keyword>
<dbReference type="STRING" id="444597.BST26_21425"/>
<accession>A0A1X0CL34</accession>
<dbReference type="Proteomes" id="UP000192801">
    <property type="component" value="Unassembled WGS sequence"/>
</dbReference>
<reference evidence="1 2" key="1">
    <citation type="submission" date="2016-12" db="EMBL/GenBank/DDBJ databases">
        <title>The new phylogeny of genus Mycobacterium.</title>
        <authorList>
            <person name="Tortoli E."/>
            <person name="Trovato A."/>
            <person name="Cirillo D.M."/>
        </authorList>
    </citation>
    <scope>NUCLEOTIDE SEQUENCE [LARGE SCALE GENOMIC DNA]</scope>
    <source>
        <strain evidence="1 2">DSM 45130</strain>
    </source>
</reference>
<evidence type="ECO:0000313" key="1">
    <source>
        <dbReference type="EMBL" id="ORA60785.1"/>
    </source>
</evidence>